<reference evidence="1 2" key="1">
    <citation type="submission" date="2019-05" db="EMBL/GenBank/DDBJ databases">
        <title>Another draft genome of Portunus trituberculatus and its Hox gene families provides insights of decapod evolution.</title>
        <authorList>
            <person name="Jeong J.-H."/>
            <person name="Song I."/>
            <person name="Kim S."/>
            <person name="Choi T."/>
            <person name="Kim D."/>
            <person name="Ryu S."/>
            <person name="Kim W."/>
        </authorList>
    </citation>
    <scope>NUCLEOTIDE SEQUENCE [LARGE SCALE GENOMIC DNA]</scope>
    <source>
        <tissue evidence="1">Muscle</tissue>
    </source>
</reference>
<protein>
    <submittedName>
        <fullName evidence="1">Uncharacterized protein</fullName>
    </submittedName>
</protein>
<sequence>MFMLILNGETLCTEGQYKGNMKYSYRNITKKVKKNIHTWYKARCTEAKKAKDKAWKKLIKQK</sequence>
<gene>
    <name evidence="1" type="ORF">E2C01_062055</name>
</gene>
<comment type="caution">
    <text evidence="1">The sequence shown here is derived from an EMBL/GenBank/DDBJ whole genome shotgun (WGS) entry which is preliminary data.</text>
</comment>
<proteinExistence type="predicted"/>
<dbReference type="EMBL" id="VSRR010026888">
    <property type="protein sequence ID" value="MPC67869.1"/>
    <property type="molecule type" value="Genomic_DNA"/>
</dbReference>
<keyword evidence="2" id="KW-1185">Reference proteome</keyword>
<accession>A0A5B7HDI5</accession>
<organism evidence="1 2">
    <name type="scientific">Portunus trituberculatus</name>
    <name type="common">Swimming crab</name>
    <name type="synonym">Neptunus trituberculatus</name>
    <dbReference type="NCBI Taxonomy" id="210409"/>
    <lineage>
        <taxon>Eukaryota</taxon>
        <taxon>Metazoa</taxon>
        <taxon>Ecdysozoa</taxon>
        <taxon>Arthropoda</taxon>
        <taxon>Crustacea</taxon>
        <taxon>Multicrustacea</taxon>
        <taxon>Malacostraca</taxon>
        <taxon>Eumalacostraca</taxon>
        <taxon>Eucarida</taxon>
        <taxon>Decapoda</taxon>
        <taxon>Pleocyemata</taxon>
        <taxon>Brachyura</taxon>
        <taxon>Eubrachyura</taxon>
        <taxon>Portunoidea</taxon>
        <taxon>Portunidae</taxon>
        <taxon>Portuninae</taxon>
        <taxon>Portunus</taxon>
    </lineage>
</organism>
<dbReference type="Proteomes" id="UP000324222">
    <property type="component" value="Unassembled WGS sequence"/>
</dbReference>
<evidence type="ECO:0000313" key="1">
    <source>
        <dbReference type="EMBL" id="MPC67869.1"/>
    </source>
</evidence>
<name>A0A5B7HDI5_PORTR</name>
<evidence type="ECO:0000313" key="2">
    <source>
        <dbReference type="Proteomes" id="UP000324222"/>
    </source>
</evidence>
<dbReference type="AlphaFoldDB" id="A0A5B7HDI5"/>